<dbReference type="GO" id="GO:0000271">
    <property type="term" value="P:polysaccharide biosynthetic process"/>
    <property type="evidence" value="ECO:0007669"/>
    <property type="project" value="InterPro"/>
</dbReference>
<dbReference type="InterPro" id="IPR051401">
    <property type="entry name" value="GtrA_CellWall_Glycosyl"/>
</dbReference>
<gene>
    <name evidence="8" type="ORF">PL9214490203</name>
</gene>
<accession>A0A1J1LJG9</accession>
<dbReference type="EMBL" id="CZDF01000154">
    <property type="protein sequence ID" value="CUR32656.1"/>
    <property type="molecule type" value="Genomic_DNA"/>
</dbReference>
<keyword evidence="8" id="KW-0808">Transferase</keyword>
<dbReference type="PANTHER" id="PTHR38459:SF1">
    <property type="entry name" value="PROPHAGE BACTOPRENOL-LINKED GLUCOSE TRANSLOCASE HOMOLOG"/>
    <property type="match status" value="1"/>
</dbReference>
<keyword evidence="4 6" id="KW-1133">Transmembrane helix</keyword>
<comment type="similarity">
    <text evidence="2">Belongs to the GtrA family.</text>
</comment>
<dbReference type="RefSeq" id="WP_072719370.1">
    <property type="nucleotide sequence ID" value="NZ_LN889801.1"/>
</dbReference>
<evidence type="ECO:0000256" key="5">
    <source>
        <dbReference type="ARBA" id="ARBA00023136"/>
    </source>
</evidence>
<feature type="transmembrane region" description="Helical" evidence="6">
    <location>
        <begin position="79"/>
        <end position="99"/>
    </location>
</feature>
<dbReference type="InterPro" id="IPR007267">
    <property type="entry name" value="GtrA_DPMS_TM"/>
</dbReference>
<protein>
    <submittedName>
        <fullName evidence="8">Glycosyl transferase, family 2</fullName>
        <ecNumber evidence="8">2.4.1.83</ecNumber>
    </submittedName>
</protein>
<dbReference type="AlphaFoldDB" id="A0A1J1LJG9"/>
<evidence type="ECO:0000256" key="4">
    <source>
        <dbReference type="ARBA" id="ARBA00022989"/>
    </source>
</evidence>
<keyword evidence="8" id="KW-0328">Glycosyltransferase</keyword>
<evidence type="ECO:0000256" key="6">
    <source>
        <dbReference type="SAM" id="Phobius"/>
    </source>
</evidence>
<dbReference type="GO" id="GO:0004582">
    <property type="term" value="F:dolichyl-phosphate beta-D-mannosyltransferase activity"/>
    <property type="evidence" value="ECO:0007669"/>
    <property type="project" value="UniProtKB-EC"/>
</dbReference>
<feature type="transmembrane region" description="Helical" evidence="6">
    <location>
        <begin position="39"/>
        <end position="59"/>
    </location>
</feature>
<evidence type="ECO:0000256" key="3">
    <source>
        <dbReference type="ARBA" id="ARBA00022692"/>
    </source>
</evidence>
<dbReference type="OrthoDB" id="9810303at2"/>
<dbReference type="EC" id="2.4.1.83" evidence="8"/>
<comment type="subcellular location">
    <subcellularLocation>
        <location evidence="1">Membrane</location>
        <topology evidence="1">Multi-pass membrane protein</topology>
    </subcellularLocation>
</comment>
<keyword evidence="9" id="KW-1185">Reference proteome</keyword>
<keyword evidence="3 6" id="KW-0812">Transmembrane</keyword>
<name>A0A1J1LJG9_9CYAN</name>
<feature type="domain" description="GtrA/DPMS transmembrane" evidence="7">
    <location>
        <begin position="7"/>
        <end position="130"/>
    </location>
</feature>
<organism evidence="8 9">
    <name type="scientific">Planktothrix tepida PCC 9214</name>
    <dbReference type="NCBI Taxonomy" id="671072"/>
    <lineage>
        <taxon>Bacteria</taxon>
        <taxon>Bacillati</taxon>
        <taxon>Cyanobacteriota</taxon>
        <taxon>Cyanophyceae</taxon>
        <taxon>Oscillatoriophycideae</taxon>
        <taxon>Oscillatoriales</taxon>
        <taxon>Microcoleaceae</taxon>
        <taxon>Planktothrix</taxon>
    </lineage>
</organism>
<dbReference type="PANTHER" id="PTHR38459">
    <property type="entry name" value="PROPHAGE BACTOPRENOL-LINKED GLUCOSE TRANSLOCASE HOMOLOG"/>
    <property type="match status" value="1"/>
</dbReference>
<keyword evidence="5 6" id="KW-0472">Membrane</keyword>
<evidence type="ECO:0000313" key="9">
    <source>
        <dbReference type="Proteomes" id="UP000184315"/>
    </source>
</evidence>
<sequence length="150" mass="17273">MAKKFFKFIIGGGLTTCFNILLIFLLIDRWGWNTPVLHNLANVISIELSVLFSFFLYRLWIWTEGNWEFKEIFLKQLPLFHLAAGSVVIARIVFLFPLLDYGSIDPKINTLAGGLFGAVLNYIMNDFWVFKGDKNNQQAELFDSEERGIS</sequence>
<proteinExistence type="inferred from homology"/>
<dbReference type="Proteomes" id="UP000184315">
    <property type="component" value="Unassembled WGS sequence"/>
</dbReference>
<reference evidence="9" key="1">
    <citation type="submission" date="2015-10" db="EMBL/GenBank/DDBJ databases">
        <authorList>
            <person name="Regsiter A."/>
            <person name="william w."/>
        </authorList>
    </citation>
    <scope>NUCLEOTIDE SEQUENCE [LARGE SCALE GENOMIC DNA]</scope>
</reference>
<evidence type="ECO:0000256" key="2">
    <source>
        <dbReference type="ARBA" id="ARBA00009399"/>
    </source>
</evidence>
<evidence type="ECO:0000313" key="8">
    <source>
        <dbReference type="EMBL" id="CUR32656.1"/>
    </source>
</evidence>
<dbReference type="GO" id="GO:0005886">
    <property type="term" value="C:plasma membrane"/>
    <property type="evidence" value="ECO:0007669"/>
    <property type="project" value="TreeGrafter"/>
</dbReference>
<evidence type="ECO:0000256" key="1">
    <source>
        <dbReference type="ARBA" id="ARBA00004141"/>
    </source>
</evidence>
<feature type="transmembrane region" description="Helical" evidence="6">
    <location>
        <begin position="111"/>
        <end position="130"/>
    </location>
</feature>
<feature type="transmembrane region" description="Helical" evidence="6">
    <location>
        <begin position="5"/>
        <end position="27"/>
    </location>
</feature>
<dbReference type="STRING" id="671072.PL9214490203"/>
<dbReference type="Pfam" id="PF04138">
    <property type="entry name" value="GtrA_DPMS_TM"/>
    <property type="match status" value="1"/>
</dbReference>
<evidence type="ECO:0000259" key="7">
    <source>
        <dbReference type="Pfam" id="PF04138"/>
    </source>
</evidence>